<proteinExistence type="predicted"/>
<evidence type="ECO:0000313" key="2">
    <source>
        <dbReference type="Proteomes" id="UP001143856"/>
    </source>
</evidence>
<comment type="caution">
    <text evidence="1">The sequence shown here is derived from an EMBL/GenBank/DDBJ whole genome shotgun (WGS) entry which is preliminary data.</text>
</comment>
<dbReference type="Proteomes" id="UP001143856">
    <property type="component" value="Unassembled WGS sequence"/>
</dbReference>
<dbReference type="EMBL" id="JAPDGR010000005">
    <property type="protein sequence ID" value="KAJ2999208.1"/>
    <property type="molecule type" value="Genomic_DNA"/>
</dbReference>
<sequence>MGNSKAKKKLGRKQLPDLPIVGNQRKWNIIKVILRIISLALSITDTAELVTIETASTTLDYWPVVAFPVLAGFILWDVIEFIVMIARGGTAKGIHPGAHVGVELILWLGSVFTIVAQAVKANWSQLGAPDYVLEERALLPWVRVALTQFSFLGLLVILRFVLFVRACVEVDRRKKDRRVQQLVFAIQKQGRNPQDIPLSAFKAVRAMDRTDPSTVIKALSNSANASMTEPTTHAAESSTKPQRSRSSAEERDFAYKYNFPIVTVPELLESGIHPEDARNQKVLIGAFPR</sequence>
<reference evidence="1" key="1">
    <citation type="submission" date="2022-10" db="EMBL/GenBank/DDBJ databases">
        <title>Genome Sequence of Xylaria curta.</title>
        <authorList>
            <person name="Buettner E."/>
        </authorList>
    </citation>
    <scope>NUCLEOTIDE SEQUENCE</scope>
    <source>
        <strain evidence="1">Babe10</strain>
    </source>
</reference>
<keyword evidence="2" id="KW-1185">Reference proteome</keyword>
<name>A0ACC1PSN4_9PEZI</name>
<evidence type="ECO:0000313" key="1">
    <source>
        <dbReference type="EMBL" id="KAJ2999208.1"/>
    </source>
</evidence>
<gene>
    <name evidence="1" type="ORF">NUW58_g63</name>
</gene>
<accession>A0ACC1PSN4</accession>
<organism evidence="1 2">
    <name type="scientific">Xylaria curta</name>
    <dbReference type="NCBI Taxonomy" id="42375"/>
    <lineage>
        <taxon>Eukaryota</taxon>
        <taxon>Fungi</taxon>
        <taxon>Dikarya</taxon>
        <taxon>Ascomycota</taxon>
        <taxon>Pezizomycotina</taxon>
        <taxon>Sordariomycetes</taxon>
        <taxon>Xylariomycetidae</taxon>
        <taxon>Xylariales</taxon>
        <taxon>Xylariaceae</taxon>
        <taxon>Xylaria</taxon>
    </lineage>
</organism>
<protein>
    <submittedName>
        <fullName evidence="1">Uncharacterized protein</fullName>
    </submittedName>
</protein>